<keyword evidence="3" id="KW-1185">Reference proteome</keyword>
<feature type="domain" description="SnoaL-like" evidence="1">
    <location>
        <begin position="7"/>
        <end position="105"/>
    </location>
</feature>
<accession>A0A6C2UH94</accession>
<dbReference type="InterPro" id="IPR032710">
    <property type="entry name" value="NTF2-like_dom_sf"/>
</dbReference>
<evidence type="ECO:0000313" key="3">
    <source>
        <dbReference type="Proteomes" id="UP000346198"/>
    </source>
</evidence>
<dbReference type="AlphaFoldDB" id="A0A6C2UH94"/>
<dbReference type="Pfam" id="PF12680">
    <property type="entry name" value="SnoaL_2"/>
    <property type="match status" value="1"/>
</dbReference>
<dbReference type="RefSeq" id="WP_136060889.1">
    <property type="nucleotide sequence ID" value="NZ_CAAHFH010000001.1"/>
</dbReference>
<proteinExistence type="predicted"/>
<reference evidence="2 3" key="1">
    <citation type="submission" date="2019-04" db="EMBL/GenBank/DDBJ databases">
        <authorList>
            <person name="Van Vliet M D."/>
        </authorList>
    </citation>
    <scope>NUCLEOTIDE SEQUENCE [LARGE SCALE GENOMIC DNA]</scope>
    <source>
        <strain evidence="2 3">F21</strain>
    </source>
</reference>
<name>A0A6C2UH94_9BACT</name>
<dbReference type="Proteomes" id="UP000346198">
    <property type="component" value="Unassembled WGS sequence"/>
</dbReference>
<evidence type="ECO:0000313" key="2">
    <source>
        <dbReference type="EMBL" id="VGO19498.1"/>
    </source>
</evidence>
<protein>
    <recommendedName>
        <fullName evidence="1">SnoaL-like domain-containing protein</fullName>
    </recommendedName>
</protein>
<sequence>MKKIDIVRSYWKSEGEKDLSEILSHFDEHAKFSSPTMQLVGKNNIKTFYEGMVNGFKKIEVTPTHWVEQNDEIAVEYDVVLVRNSGEERFAKGFNLFEIKEGVISSLRCYFNPADF</sequence>
<evidence type="ECO:0000259" key="1">
    <source>
        <dbReference type="Pfam" id="PF12680"/>
    </source>
</evidence>
<dbReference type="EMBL" id="CAAHFH010000001">
    <property type="protein sequence ID" value="VGO19498.1"/>
    <property type="molecule type" value="Genomic_DNA"/>
</dbReference>
<gene>
    <name evidence="2" type="ORF">SCARR_01557</name>
</gene>
<organism evidence="2 3">
    <name type="scientific">Pontiella sulfatireligans</name>
    <dbReference type="NCBI Taxonomy" id="2750658"/>
    <lineage>
        <taxon>Bacteria</taxon>
        <taxon>Pseudomonadati</taxon>
        <taxon>Kiritimatiellota</taxon>
        <taxon>Kiritimatiellia</taxon>
        <taxon>Kiritimatiellales</taxon>
        <taxon>Pontiellaceae</taxon>
        <taxon>Pontiella</taxon>
    </lineage>
</organism>
<dbReference type="InterPro" id="IPR037401">
    <property type="entry name" value="SnoaL-like"/>
</dbReference>
<dbReference type="SUPFAM" id="SSF54427">
    <property type="entry name" value="NTF2-like"/>
    <property type="match status" value="1"/>
</dbReference>
<dbReference type="Gene3D" id="3.10.450.50">
    <property type="match status" value="1"/>
</dbReference>